<feature type="domain" description="Thiamine pyrophosphate enzyme N-terminal TPP-binding" evidence="2">
    <location>
        <begin position="6"/>
        <end position="122"/>
    </location>
</feature>
<dbReference type="RefSeq" id="WP_187721285.1">
    <property type="nucleotide sequence ID" value="NZ_CP060789.1"/>
</dbReference>
<evidence type="ECO:0000259" key="2">
    <source>
        <dbReference type="Pfam" id="PF02776"/>
    </source>
</evidence>
<feature type="compositionally biased region" description="Low complexity" evidence="1">
    <location>
        <begin position="251"/>
        <end position="272"/>
    </location>
</feature>
<dbReference type="InterPro" id="IPR012001">
    <property type="entry name" value="Thiamin_PyroP_enz_TPP-bd_dom"/>
</dbReference>
<name>A0A7H0H6K2_9ACTN</name>
<dbReference type="AlphaFoldDB" id="A0A7H0H6K2"/>
<dbReference type="EMBL" id="CP060789">
    <property type="protein sequence ID" value="QNP56168.1"/>
    <property type="molecule type" value="Genomic_DNA"/>
</dbReference>
<dbReference type="InterPro" id="IPR029061">
    <property type="entry name" value="THDP-binding"/>
</dbReference>
<dbReference type="PANTHER" id="PTHR42916:SF1">
    <property type="entry name" value="PROTEIN PHYLLO, CHLOROPLASTIC"/>
    <property type="match status" value="1"/>
</dbReference>
<protein>
    <recommendedName>
        <fullName evidence="2">Thiamine pyrophosphate enzyme N-terminal TPP-binding domain-containing protein</fullName>
    </recommendedName>
</protein>
<dbReference type="KEGG" id="tdf:H9L22_01255"/>
<dbReference type="GO" id="GO:0030976">
    <property type="term" value="F:thiamine pyrophosphate binding"/>
    <property type="evidence" value="ECO:0007669"/>
    <property type="project" value="InterPro"/>
</dbReference>
<gene>
    <name evidence="3" type="ORF">H9L22_01255</name>
</gene>
<sequence>MSSIELGAVAVDALIGMGVTDVVLSPGSRSASLALAVDRADRAGRLRLHVRIDERVAAFTALGLAKQTRRAVAVITTSGSAVANLGPAAMEATVAGVPLLLLTADRPSHLIDTGASQTADQAGVLGASTPHVIRLSSESGDAAAWAATVQRAVALAEGRRTRTPGAVQVNLEFAAPLVGELPEPRDLTLVTGASAGHRIAELDARRTVVLVGDATPEVGAEARALAELSGAPLLAEPSSNARRGPTPSPGTATRCRSWAATSSASSASGTRP</sequence>
<accession>A0A7H0H6K2</accession>
<evidence type="ECO:0000313" key="3">
    <source>
        <dbReference type="EMBL" id="QNP56168.1"/>
    </source>
</evidence>
<evidence type="ECO:0000313" key="4">
    <source>
        <dbReference type="Proteomes" id="UP000516117"/>
    </source>
</evidence>
<dbReference type="Pfam" id="PF02776">
    <property type="entry name" value="TPP_enzyme_N"/>
    <property type="match status" value="1"/>
</dbReference>
<organism evidence="3 4">
    <name type="scientific">Tessaracoccus defluvii</name>
    <dbReference type="NCBI Taxonomy" id="1285901"/>
    <lineage>
        <taxon>Bacteria</taxon>
        <taxon>Bacillati</taxon>
        <taxon>Actinomycetota</taxon>
        <taxon>Actinomycetes</taxon>
        <taxon>Propionibacteriales</taxon>
        <taxon>Propionibacteriaceae</taxon>
        <taxon>Tessaracoccus</taxon>
    </lineage>
</organism>
<dbReference type="Proteomes" id="UP000516117">
    <property type="component" value="Chromosome"/>
</dbReference>
<dbReference type="Gene3D" id="3.40.50.970">
    <property type="match status" value="1"/>
</dbReference>
<feature type="region of interest" description="Disordered" evidence="1">
    <location>
        <begin position="230"/>
        <end position="272"/>
    </location>
</feature>
<dbReference type="Gene3D" id="3.40.50.1220">
    <property type="entry name" value="TPP-binding domain"/>
    <property type="match status" value="1"/>
</dbReference>
<evidence type="ECO:0000256" key="1">
    <source>
        <dbReference type="SAM" id="MobiDB-lite"/>
    </source>
</evidence>
<keyword evidence="4" id="KW-1185">Reference proteome</keyword>
<dbReference type="SUPFAM" id="SSF52518">
    <property type="entry name" value="Thiamin diphosphate-binding fold (THDP-binding)"/>
    <property type="match status" value="1"/>
</dbReference>
<reference evidence="3 4" key="1">
    <citation type="submission" date="2020-08" db="EMBL/GenBank/DDBJ databases">
        <title>Genome sequence of Tessaracoccus defluvii JCM 17540T.</title>
        <authorList>
            <person name="Hyun D.-W."/>
            <person name="Bae J.-W."/>
        </authorList>
    </citation>
    <scope>NUCLEOTIDE SEQUENCE [LARGE SCALE GENOMIC DNA]</scope>
    <source>
        <strain evidence="3 4">JCM 17540</strain>
    </source>
</reference>
<dbReference type="PANTHER" id="PTHR42916">
    <property type="entry name" value="2-SUCCINYL-5-ENOLPYRUVYL-6-HYDROXY-3-CYCLOHEXENE-1-CARBOXYLATE SYNTHASE"/>
    <property type="match status" value="1"/>
</dbReference>
<proteinExistence type="predicted"/>
<dbReference type="GO" id="GO:0000287">
    <property type="term" value="F:magnesium ion binding"/>
    <property type="evidence" value="ECO:0007669"/>
    <property type="project" value="UniProtKB-ARBA"/>
</dbReference>